<evidence type="ECO:0000256" key="2">
    <source>
        <dbReference type="ARBA" id="ARBA00022723"/>
    </source>
</evidence>
<feature type="compositionally biased region" description="Low complexity" evidence="8">
    <location>
        <begin position="555"/>
        <end position="571"/>
    </location>
</feature>
<dbReference type="GO" id="GO:0008270">
    <property type="term" value="F:zinc ion binding"/>
    <property type="evidence" value="ECO:0007669"/>
    <property type="project" value="UniProtKB-KW"/>
</dbReference>
<evidence type="ECO:0000259" key="9">
    <source>
        <dbReference type="PROSITE" id="PS50157"/>
    </source>
</evidence>
<feature type="domain" description="C2H2-type" evidence="9">
    <location>
        <begin position="245"/>
        <end position="264"/>
    </location>
</feature>
<name>A0A7J7JTJ2_BUGNE</name>
<accession>A0A7J7JTJ2</accession>
<dbReference type="PROSITE" id="PS00354">
    <property type="entry name" value="HMGI_Y"/>
    <property type="match status" value="1"/>
</dbReference>
<dbReference type="InterPro" id="IPR000116">
    <property type="entry name" value="HMGA"/>
</dbReference>
<dbReference type="SMART" id="SM00355">
    <property type="entry name" value="ZnF_C2H2"/>
    <property type="match status" value="6"/>
</dbReference>
<dbReference type="InterPro" id="IPR000637">
    <property type="entry name" value="HMGI/Y_DNA-bd_CS"/>
</dbReference>
<dbReference type="AlphaFoldDB" id="A0A7J7JTJ2"/>
<gene>
    <name evidence="10" type="ORF">EB796_012712</name>
</gene>
<dbReference type="PROSITE" id="PS00028">
    <property type="entry name" value="ZINC_FINGER_C2H2_1"/>
    <property type="match status" value="2"/>
</dbReference>
<feature type="compositionally biased region" description="Low complexity" evidence="8">
    <location>
        <begin position="103"/>
        <end position="117"/>
    </location>
</feature>
<keyword evidence="4 7" id="KW-0863">Zinc-finger</keyword>
<organism evidence="10 11">
    <name type="scientific">Bugula neritina</name>
    <name type="common">Brown bryozoan</name>
    <name type="synonym">Sertularia neritina</name>
    <dbReference type="NCBI Taxonomy" id="10212"/>
    <lineage>
        <taxon>Eukaryota</taxon>
        <taxon>Metazoa</taxon>
        <taxon>Spiralia</taxon>
        <taxon>Lophotrochozoa</taxon>
        <taxon>Bryozoa</taxon>
        <taxon>Gymnolaemata</taxon>
        <taxon>Cheilostomatida</taxon>
        <taxon>Flustrina</taxon>
        <taxon>Buguloidea</taxon>
        <taxon>Bugulidae</taxon>
        <taxon>Bugula</taxon>
    </lineage>
</organism>
<dbReference type="EMBL" id="VXIV02001873">
    <property type="protein sequence ID" value="KAF6028961.1"/>
    <property type="molecule type" value="Genomic_DNA"/>
</dbReference>
<comment type="caution">
    <text evidence="10">The sequence shown here is derived from an EMBL/GenBank/DDBJ whole genome shotgun (WGS) entry which is preliminary data.</text>
</comment>
<keyword evidence="3" id="KW-0677">Repeat</keyword>
<feature type="region of interest" description="Disordered" evidence="8">
    <location>
        <begin position="82"/>
        <end position="204"/>
    </location>
</feature>
<dbReference type="GO" id="GO:0000785">
    <property type="term" value="C:chromatin"/>
    <property type="evidence" value="ECO:0007669"/>
    <property type="project" value="InterPro"/>
</dbReference>
<feature type="region of interest" description="Disordered" evidence="8">
    <location>
        <begin position="542"/>
        <end position="576"/>
    </location>
</feature>
<dbReference type="Proteomes" id="UP000593567">
    <property type="component" value="Unassembled WGS sequence"/>
</dbReference>
<feature type="compositionally biased region" description="Basic residues" evidence="8">
    <location>
        <begin position="132"/>
        <end position="141"/>
    </location>
</feature>
<evidence type="ECO:0000256" key="3">
    <source>
        <dbReference type="ARBA" id="ARBA00022737"/>
    </source>
</evidence>
<dbReference type="PRINTS" id="PR00930">
    <property type="entry name" value="HIGHMOBLTYIY"/>
</dbReference>
<comment type="subcellular location">
    <subcellularLocation>
        <location evidence="1">Nucleus</location>
    </subcellularLocation>
</comment>
<proteinExistence type="predicted"/>
<dbReference type="PANTHER" id="PTHR24409">
    <property type="entry name" value="ZINC FINGER PROTEIN 142"/>
    <property type="match status" value="1"/>
</dbReference>
<dbReference type="GO" id="GO:0000977">
    <property type="term" value="F:RNA polymerase II transcription regulatory region sequence-specific DNA binding"/>
    <property type="evidence" value="ECO:0007669"/>
    <property type="project" value="TreeGrafter"/>
</dbReference>
<dbReference type="GO" id="GO:0005634">
    <property type="term" value="C:nucleus"/>
    <property type="evidence" value="ECO:0007669"/>
    <property type="project" value="UniProtKB-SubCell"/>
</dbReference>
<sequence length="594" mass="65453">MLWTPNKTSLMEEASRLWQLKLAASELISRHSHFPDEGDLHVCGFCKQTFKRLNLWLEHKQLQWCKTSYRVHNFSQHPEMVAHPSLSSHDRPFQNDSSQPQDMSTSSRSMGSGSSSSFAVPIKRSLYPIMPRNRKRERARPRKQDSPQPLVKLEKSSPTINYAESLMPASPPGDEKDSAESALYKRPRGRPRKESNLSVIVSPGASSSPIAASSGLSLFSPEQTSLSTPDISSHSRRPLVLPRVYSCPRCSKSFIKLSHLHRHMNKKKPCEAKDHVDAIDDNSETEELVSLPSKVSFTCGLCSEIHNSYDDIISHHSEKHPAYYPGYCRFCGKFQDRKNKLLIHLVKHDHSQIVDEVAQEVKRIRHIKIDKPSPASQLNLSAATSGSSLNLAASAVGNNLSLGSSTLSLPSAALPTSLSTVPQSLSQPHASQAVDTLVVTEVTCPCCQSKFSDKDELVCHFRDFHAPIGCSVSEDDINEMVDENSVNVDSDVLRCFICCLKFLSQESLDFHMDYHKVWSEKVTPHIESKSLLASAEGHLNVDENKNTSETPNNEAVTTSTTSVGSADAGSGRVTSGPGCGSVSLIIIVTPPSPH</sequence>
<dbReference type="GO" id="GO:0000981">
    <property type="term" value="F:DNA-binding transcription factor activity, RNA polymerase II-specific"/>
    <property type="evidence" value="ECO:0007669"/>
    <property type="project" value="TreeGrafter"/>
</dbReference>
<protein>
    <recommendedName>
        <fullName evidence="9">C2H2-type domain-containing protein</fullName>
    </recommendedName>
</protein>
<evidence type="ECO:0000256" key="4">
    <source>
        <dbReference type="ARBA" id="ARBA00022771"/>
    </source>
</evidence>
<evidence type="ECO:0000256" key="6">
    <source>
        <dbReference type="ARBA" id="ARBA00023242"/>
    </source>
</evidence>
<keyword evidence="2" id="KW-0479">Metal-binding</keyword>
<reference evidence="10" key="1">
    <citation type="submission" date="2020-06" db="EMBL/GenBank/DDBJ databases">
        <title>Draft genome of Bugula neritina, a colonial animal packing powerful symbionts and potential medicines.</title>
        <authorList>
            <person name="Rayko M."/>
        </authorList>
    </citation>
    <scope>NUCLEOTIDE SEQUENCE [LARGE SCALE GENOMIC DNA]</scope>
    <source>
        <strain evidence="10">Kwan_BN1</strain>
    </source>
</reference>
<keyword evidence="11" id="KW-1185">Reference proteome</keyword>
<dbReference type="InterPro" id="IPR013087">
    <property type="entry name" value="Znf_C2H2_type"/>
</dbReference>
<evidence type="ECO:0000313" key="10">
    <source>
        <dbReference type="EMBL" id="KAF6028961.1"/>
    </source>
</evidence>
<evidence type="ECO:0000256" key="1">
    <source>
        <dbReference type="ARBA" id="ARBA00004123"/>
    </source>
</evidence>
<dbReference type="PROSITE" id="PS50157">
    <property type="entry name" value="ZINC_FINGER_C2H2_2"/>
    <property type="match status" value="1"/>
</dbReference>
<keyword evidence="6" id="KW-0539">Nucleus</keyword>
<dbReference type="PANTHER" id="PTHR24409:SF295">
    <property type="entry name" value="AZ2-RELATED"/>
    <property type="match status" value="1"/>
</dbReference>
<evidence type="ECO:0000313" key="11">
    <source>
        <dbReference type="Proteomes" id="UP000593567"/>
    </source>
</evidence>
<evidence type="ECO:0000256" key="5">
    <source>
        <dbReference type="ARBA" id="ARBA00022833"/>
    </source>
</evidence>
<keyword evidence="5" id="KW-0862">Zinc</keyword>
<evidence type="ECO:0000256" key="7">
    <source>
        <dbReference type="PROSITE-ProRule" id="PRU00042"/>
    </source>
</evidence>
<evidence type="ECO:0000256" key="8">
    <source>
        <dbReference type="SAM" id="MobiDB-lite"/>
    </source>
</evidence>